<dbReference type="InterPro" id="IPR001368">
    <property type="entry name" value="TNFR/NGFR_Cys_rich_reg"/>
</dbReference>
<accession>I7M7H9</accession>
<sequence length="381" mass="43287">MYNQNINNVQNGVQNCDLSCSNSQMYQQELLNHQFNQIATPTMYDQNTNRIQNGVNCYNMQNNQVLNNQNQNQDNYVKQHLNNGQKKLNTHDLEMACGGINFQQTAYQDPSMYYSNPNKKRTAQRYVPSSKPNTFANNVSKQSNMHIYWFSETPGYHTKKCCYLFYADDCFLKWIADLFFHVFFFPFKVMGILISCITRICCKGNNCLMQLVTLIEEIAYSPVSCFGSWVNQCWYSTKMFCCNGGSIRYLSNTDGFDNCCQICCLSSGQCVKSCCSFTIDCKCCKALDCGKLCTNEEGECCCSYGCLKCGDCMQNLLIPQGLCEDCFKYIQGISCDFINSQCIENICCCCIKVREIASGEAIAIITKCCCCVIQTLGSFKF</sequence>
<name>I7M7H9_TETTS</name>
<organism evidence="2 3">
    <name type="scientific">Tetrahymena thermophila (strain SB210)</name>
    <dbReference type="NCBI Taxonomy" id="312017"/>
    <lineage>
        <taxon>Eukaryota</taxon>
        <taxon>Sar</taxon>
        <taxon>Alveolata</taxon>
        <taxon>Ciliophora</taxon>
        <taxon>Intramacronucleata</taxon>
        <taxon>Oligohymenophorea</taxon>
        <taxon>Hymenostomatida</taxon>
        <taxon>Tetrahymenina</taxon>
        <taxon>Tetrahymenidae</taxon>
        <taxon>Tetrahymena</taxon>
    </lineage>
</organism>
<evidence type="ECO:0000313" key="3">
    <source>
        <dbReference type="Proteomes" id="UP000009168"/>
    </source>
</evidence>
<evidence type="ECO:0000259" key="1">
    <source>
        <dbReference type="PROSITE" id="PS00652"/>
    </source>
</evidence>
<feature type="domain" description="TNFR-Cys" evidence="1">
    <location>
        <begin position="242"/>
        <end position="283"/>
    </location>
</feature>
<dbReference type="Proteomes" id="UP000009168">
    <property type="component" value="Unassembled WGS sequence"/>
</dbReference>
<protein>
    <recommendedName>
        <fullName evidence="1">TNFR-Cys domain-containing protein</fullName>
    </recommendedName>
</protein>
<dbReference type="GeneID" id="7825107"/>
<evidence type="ECO:0000313" key="2">
    <source>
        <dbReference type="EMBL" id="EAR93760.2"/>
    </source>
</evidence>
<reference evidence="3" key="1">
    <citation type="journal article" date="2006" name="PLoS Biol.">
        <title>Macronuclear genome sequence of the ciliate Tetrahymena thermophila, a model eukaryote.</title>
        <authorList>
            <person name="Eisen J.A."/>
            <person name="Coyne R.S."/>
            <person name="Wu M."/>
            <person name="Wu D."/>
            <person name="Thiagarajan M."/>
            <person name="Wortman J.R."/>
            <person name="Badger J.H."/>
            <person name="Ren Q."/>
            <person name="Amedeo P."/>
            <person name="Jones K.M."/>
            <person name="Tallon L.J."/>
            <person name="Delcher A.L."/>
            <person name="Salzberg S.L."/>
            <person name="Silva J.C."/>
            <person name="Haas B.J."/>
            <person name="Majoros W.H."/>
            <person name="Farzad M."/>
            <person name="Carlton J.M."/>
            <person name="Smith R.K. Jr."/>
            <person name="Garg J."/>
            <person name="Pearlman R.E."/>
            <person name="Karrer K.M."/>
            <person name="Sun L."/>
            <person name="Manning G."/>
            <person name="Elde N.C."/>
            <person name="Turkewitz A.P."/>
            <person name="Asai D.J."/>
            <person name="Wilkes D.E."/>
            <person name="Wang Y."/>
            <person name="Cai H."/>
            <person name="Collins K."/>
            <person name="Stewart B.A."/>
            <person name="Lee S.R."/>
            <person name="Wilamowska K."/>
            <person name="Weinberg Z."/>
            <person name="Ruzzo W.L."/>
            <person name="Wloga D."/>
            <person name="Gaertig J."/>
            <person name="Frankel J."/>
            <person name="Tsao C.-C."/>
            <person name="Gorovsky M.A."/>
            <person name="Keeling P.J."/>
            <person name="Waller R.F."/>
            <person name="Patron N.J."/>
            <person name="Cherry J.M."/>
            <person name="Stover N.A."/>
            <person name="Krieger C.J."/>
            <person name="del Toro C."/>
            <person name="Ryder H.F."/>
            <person name="Williamson S.C."/>
            <person name="Barbeau R.A."/>
            <person name="Hamilton E.P."/>
            <person name="Orias E."/>
        </authorList>
    </citation>
    <scope>NUCLEOTIDE SEQUENCE [LARGE SCALE GENOMIC DNA]</scope>
    <source>
        <strain evidence="3">SB210</strain>
    </source>
</reference>
<dbReference type="PROSITE" id="PS00652">
    <property type="entry name" value="TNFR_NGFR_1"/>
    <property type="match status" value="1"/>
</dbReference>
<dbReference type="KEGG" id="tet:TTHERM_00399320"/>
<dbReference type="InParanoid" id="I7M7H9"/>
<keyword evidence="3" id="KW-1185">Reference proteome</keyword>
<dbReference type="EMBL" id="GG662719">
    <property type="protein sequence ID" value="EAR93760.2"/>
    <property type="molecule type" value="Genomic_DNA"/>
</dbReference>
<dbReference type="AlphaFoldDB" id="I7M7H9"/>
<proteinExistence type="predicted"/>
<gene>
    <name evidence="2" type="ORF">TTHERM_00399320</name>
</gene>
<dbReference type="RefSeq" id="XP_001014005.2">
    <property type="nucleotide sequence ID" value="XM_001014005.2"/>
</dbReference>